<dbReference type="InterPro" id="IPR003593">
    <property type="entry name" value="AAA+_ATPase"/>
</dbReference>
<keyword evidence="4 6" id="KW-0067">ATP-binding</keyword>
<gene>
    <name evidence="6" type="ORF">E0F88_26365</name>
</gene>
<dbReference type="InterPro" id="IPR003439">
    <property type="entry name" value="ABC_transporter-like_ATP-bd"/>
</dbReference>
<name>A0A4R5DJN1_9BACT</name>
<keyword evidence="3" id="KW-0547">Nucleotide-binding</keyword>
<dbReference type="Pfam" id="PF00005">
    <property type="entry name" value="ABC_tran"/>
    <property type="match status" value="1"/>
</dbReference>
<evidence type="ECO:0000256" key="2">
    <source>
        <dbReference type="ARBA" id="ARBA00022448"/>
    </source>
</evidence>
<dbReference type="SMART" id="SM00382">
    <property type="entry name" value="AAA"/>
    <property type="match status" value="1"/>
</dbReference>
<feature type="domain" description="ABC transporter" evidence="5">
    <location>
        <begin position="9"/>
        <end position="237"/>
    </location>
</feature>
<proteinExistence type="inferred from homology"/>
<dbReference type="PROSITE" id="PS00211">
    <property type="entry name" value="ABC_TRANSPORTER_1"/>
    <property type="match status" value="1"/>
</dbReference>
<dbReference type="RefSeq" id="WP_131961286.1">
    <property type="nucleotide sequence ID" value="NZ_SMFL01000013.1"/>
</dbReference>
<dbReference type="OrthoDB" id="9808363at2"/>
<dbReference type="SUPFAM" id="SSF52540">
    <property type="entry name" value="P-loop containing nucleoside triphosphate hydrolases"/>
    <property type="match status" value="1"/>
</dbReference>
<dbReference type="GO" id="GO:0016887">
    <property type="term" value="F:ATP hydrolysis activity"/>
    <property type="evidence" value="ECO:0007669"/>
    <property type="project" value="InterPro"/>
</dbReference>
<dbReference type="Gene3D" id="3.40.50.300">
    <property type="entry name" value="P-loop containing nucleotide triphosphate hydrolases"/>
    <property type="match status" value="1"/>
</dbReference>
<dbReference type="PANTHER" id="PTHR43335:SF4">
    <property type="entry name" value="ABC TRANSPORTER, ATP-BINDING PROTEIN"/>
    <property type="match status" value="1"/>
</dbReference>
<reference evidence="6 7" key="1">
    <citation type="submission" date="2019-03" db="EMBL/GenBank/DDBJ databases">
        <title>Dyadobacter AR-3-6 sp. nov., isolated from arctic soil.</title>
        <authorList>
            <person name="Chaudhary D.K."/>
        </authorList>
    </citation>
    <scope>NUCLEOTIDE SEQUENCE [LARGE SCALE GENOMIC DNA]</scope>
    <source>
        <strain evidence="6 7">AR-3-6</strain>
    </source>
</reference>
<organism evidence="6 7">
    <name type="scientific">Dyadobacter psychrotolerans</name>
    <dbReference type="NCBI Taxonomy" id="2541721"/>
    <lineage>
        <taxon>Bacteria</taxon>
        <taxon>Pseudomonadati</taxon>
        <taxon>Bacteroidota</taxon>
        <taxon>Cytophagia</taxon>
        <taxon>Cytophagales</taxon>
        <taxon>Spirosomataceae</taxon>
        <taxon>Dyadobacter</taxon>
    </lineage>
</organism>
<comment type="caution">
    <text evidence="6">The sequence shown here is derived from an EMBL/GenBank/DDBJ whole genome shotgun (WGS) entry which is preliminary data.</text>
</comment>
<evidence type="ECO:0000259" key="5">
    <source>
        <dbReference type="PROSITE" id="PS50893"/>
    </source>
</evidence>
<comment type="similarity">
    <text evidence="1">Belongs to the ABC transporter superfamily.</text>
</comment>
<evidence type="ECO:0000313" key="6">
    <source>
        <dbReference type="EMBL" id="TDE11025.1"/>
    </source>
</evidence>
<keyword evidence="2" id="KW-0813">Transport</keyword>
<dbReference type="PROSITE" id="PS50893">
    <property type="entry name" value="ABC_TRANSPORTER_2"/>
    <property type="match status" value="1"/>
</dbReference>
<accession>A0A4R5DJN1</accession>
<dbReference type="Proteomes" id="UP000294850">
    <property type="component" value="Unassembled WGS sequence"/>
</dbReference>
<sequence>MIDGNEIAIETSDLSFSFSKEQTVIKGLNLKIPKGSIFGFLGPNGAGKTTTIRLILDLLSPSSGAVEVFGKSLRDQRSLVLSRIGALIETPSLYEHLTGFDNLKVTANLRGIRQKRVGEALEMVGLDAQAGKYVRNYSLGMKQRLGLALALLSSPDLLILDEPTNGLDPSGILEIRELLRELNVKHGVTILVSSHLLSEVERLVSHVGIIGQGKMLFQGPLKELQQISSESAFIEIDTDNNTRALEILREDHQSVIKATQFLDVQYVDKDRLAHLITLLTAAGLRVNRAQLVESSLEETFLSIIKDDHL</sequence>
<dbReference type="GO" id="GO:0005524">
    <property type="term" value="F:ATP binding"/>
    <property type="evidence" value="ECO:0007669"/>
    <property type="project" value="UniProtKB-KW"/>
</dbReference>
<evidence type="ECO:0000256" key="4">
    <source>
        <dbReference type="ARBA" id="ARBA00022840"/>
    </source>
</evidence>
<dbReference type="EMBL" id="SMFL01000013">
    <property type="protein sequence ID" value="TDE11025.1"/>
    <property type="molecule type" value="Genomic_DNA"/>
</dbReference>
<dbReference type="AlphaFoldDB" id="A0A4R5DJN1"/>
<protein>
    <submittedName>
        <fullName evidence="6">ABC transporter ATP-binding protein</fullName>
    </submittedName>
</protein>
<keyword evidence="7" id="KW-1185">Reference proteome</keyword>
<evidence type="ECO:0000313" key="7">
    <source>
        <dbReference type="Proteomes" id="UP000294850"/>
    </source>
</evidence>
<evidence type="ECO:0000256" key="3">
    <source>
        <dbReference type="ARBA" id="ARBA00022741"/>
    </source>
</evidence>
<dbReference type="PANTHER" id="PTHR43335">
    <property type="entry name" value="ABC TRANSPORTER, ATP-BINDING PROTEIN"/>
    <property type="match status" value="1"/>
</dbReference>
<evidence type="ECO:0000256" key="1">
    <source>
        <dbReference type="ARBA" id="ARBA00005417"/>
    </source>
</evidence>
<dbReference type="InterPro" id="IPR017871">
    <property type="entry name" value="ABC_transporter-like_CS"/>
</dbReference>
<dbReference type="InterPro" id="IPR027417">
    <property type="entry name" value="P-loop_NTPase"/>
</dbReference>